<comment type="caution">
    <text evidence="1">The sequence shown here is derived from an EMBL/GenBank/DDBJ whole genome shotgun (WGS) entry which is preliminary data.</text>
</comment>
<dbReference type="EMBL" id="CAJNOI010002749">
    <property type="protein sequence ID" value="CAF1490460.1"/>
    <property type="molecule type" value="Genomic_DNA"/>
</dbReference>
<evidence type="ECO:0000313" key="2">
    <source>
        <dbReference type="EMBL" id="CAF1641355.1"/>
    </source>
</evidence>
<gene>
    <name evidence="1" type="ORF">BJG266_LOCUS42581</name>
    <name evidence="2" type="ORF">QVE165_LOCUS59467</name>
</gene>
<evidence type="ECO:0000313" key="1">
    <source>
        <dbReference type="EMBL" id="CAF1490460.1"/>
    </source>
</evidence>
<dbReference type="Proteomes" id="UP000663877">
    <property type="component" value="Unassembled WGS sequence"/>
</dbReference>
<keyword evidence="3" id="KW-1185">Reference proteome</keyword>
<dbReference type="Gene3D" id="2.30.30.100">
    <property type="match status" value="1"/>
</dbReference>
<feature type="non-terminal residue" evidence="1">
    <location>
        <position position="47"/>
    </location>
</feature>
<name>A0A815SF89_9BILA</name>
<protein>
    <recommendedName>
        <fullName evidence="5">Lsm14-like N-terminal domain-containing protein</fullName>
    </recommendedName>
</protein>
<dbReference type="EMBL" id="CAJNOM010003076">
    <property type="protein sequence ID" value="CAF1641355.1"/>
    <property type="molecule type" value="Genomic_DNA"/>
</dbReference>
<evidence type="ECO:0000313" key="4">
    <source>
        <dbReference type="Proteomes" id="UP000663877"/>
    </source>
</evidence>
<evidence type="ECO:0000313" key="3">
    <source>
        <dbReference type="Proteomes" id="UP000663832"/>
    </source>
</evidence>
<sequence length="47" mass="5381">MQLQDEYQRDKNSITHSPYYGCTVRVVSKAKVSYEGILDGISSNKDR</sequence>
<dbReference type="Proteomes" id="UP000663832">
    <property type="component" value="Unassembled WGS sequence"/>
</dbReference>
<organism evidence="1 4">
    <name type="scientific">Adineta steineri</name>
    <dbReference type="NCBI Taxonomy" id="433720"/>
    <lineage>
        <taxon>Eukaryota</taxon>
        <taxon>Metazoa</taxon>
        <taxon>Spiralia</taxon>
        <taxon>Gnathifera</taxon>
        <taxon>Rotifera</taxon>
        <taxon>Eurotatoria</taxon>
        <taxon>Bdelloidea</taxon>
        <taxon>Adinetida</taxon>
        <taxon>Adinetidae</taxon>
        <taxon>Adineta</taxon>
    </lineage>
</organism>
<reference evidence="1" key="1">
    <citation type="submission" date="2021-02" db="EMBL/GenBank/DDBJ databases">
        <authorList>
            <person name="Nowell W R."/>
        </authorList>
    </citation>
    <scope>NUCLEOTIDE SEQUENCE</scope>
</reference>
<proteinExistence type="predicted"/>
<dbReference type="AlphaFoldDB" id="A0A815SF89"/>
<accession>A0A815SF89</accession>
<evidence type="ECO:0008006" key="5">
    <source>
        <dbReference type="Google" id="ProtNLM"/>
    </source>
</evidence>